<organism evidence="2 3">
    <name type="scientific">Candidatus Terraquivivens tikiterensis</name>
    <dbReference type="NCBI Taxonomy" id="1980982"/>
    <lineage>
        <taxon>Archaea</taxon>
        <taxon>Nitrososphaerota</taxon>
        <taxon>Candidatus Wolframiiraptoraceae</taxon>
        <taxon>Candidatus Terraquivivens</taxon>
    </lineage>
</organism>
<feature type="compositionally biased region" description="Basic residues" evidence="1">
    <location>
        <begin position="1"/>
        <end position="11"/>
    </location>
</feature>
<accession>A0A2R7Y0G0</accession>
<evidence type="ECO:0000313" key="2">
    <source>
        <dbReference type="EMBL" id="PUA31015.1"/>
    </source>
</evidence>
<dbReference type="EMBL" id="NDWU01000032">
    <property type="protein sequence ID" value="PUA31015.1"/>
    <property type="molecule type" value="Genomic_DNA"/>
</dbReference>
<sequence>MQEVSHKKHMSGRVERASPADLENAERPAEARPNGAAGNPDPVEKAYWLADDLANQLADLADSVTYANVFQTAILRLAERYWGEGDISSIIIYGHDDKGKVKKVIIR</sequence>
<gene>
    <name evidence="2" type="ORF">B9J98_08125</name>
</gene>
<feature type="region of interest" description="Disordered" evidence="1">
    <location>
        <begin position="1"/>
        <end position="42"/>
    </location>
</feature>
<dbReference type="Proteomes" id="UP000244066">
    <property type="component" value="Unassembled WGS sequence"/>
</dbReference>
<comment type="caution">
    <text evidence="2">The sequence shown here is derived from an EMBL/GenBank/DDBJ whole genome shotgun (WGS) entry which is preliminary data.</text>
</comment>
<name>A0A2R7Y0G0_9ARCH</name>
<protein>
    <submittedName>
        <fullName evidence="2">Uncharacterized protein</fullName>
    </submittedName>
</protein>
<proteinExistence type="predicted"/>
<reference evidence="2 3" key="1">
    <citation type="submission" date="2017-04" db="EMBL/GenBank/DDBJ databases">
        <title>Draft Aigarchaeota genome from a New Zealand hot spring.</title>
        <authorList>
            <person name="Reysenbach A.-L."/>
            <person name="Donaho J.A."/>
            <person name="Gerhart J."/>
            <person name="Kelley J.F."/>
            <person name="Kouba K."/>
            <person name="Podar M."/>
            <person name="Stott M."/>
        </authorList>
    </citation>
    <scope>NUCLEOTIDE SEQUENCE [LARGE SCALE GENOMIC DNA]</scope>
    <source>
        <strain evidence="2">NZ13_MG1</strain>
    </source>
</reference>
<evidence type="ECO:0000313" key="3">
    <source>
        <dbReference type="Proteomes" id="UP000244066"/>
    </source>
</evidence>
<feature type="compositionally biased region" description="Basic and acidic residues" evidence="1">
    <location>
        <begin position="12"/>
        <end position="30"/>
    </location>
</feature>
<dbReference type="AlphaFoldDB" id="A0A2R7Y0G0"/>
<evidence type="ECO:0000256" key="1">
    <source>
        <dbReference type="SAM" id="MobiDB-lite"/>
    </source>
</evidence>